<dbReference type="GO" id="GO:0042602">
    <property type="term" value="F:riboflavin reductase (NADPH) activity"/>
    <property type="evidence" value="ECO:0007669"/>
    <property type="project" value="TreeGrafter"/>
</dbReference>
<dbReference type="Gene3D" id="2.30.110.10">
    <property type="entry name" value="Electron Transport, Fmn-binding Protein, Chain A"/>
    <property type="match status" value="1"/>
</dbReference>
<dbReference type="InterPro" id="IPR002563">
    <property type="entry name" value="Flavin_Rdtase-like_dom"/>
</dbReference>
<reference evidence="4" key="1">
    <citation type="submission" date="2023-07" db="EMBL/GenBank/DDBJ databases">
        <title>Genomic Encyclopedia of Type Strains, Phase IV (KMG-IV): sequencing the most valuable type-strain genomes for metagenomic binning, comparative biology and taxonomic classification.</title>
        <authorList>
            <person name="Goeker M."/>
        </authorList>
    </citation>
    <scope>NUCLEOTIDE SEQUENCE</scope>
    <source>
        <strain evidence="4">DSM 21202</strain>
    </source>
</reference>
<dbReference type="GO" id="GO:0010181">
    <property type="term" value="F:FMN binding"/>
    <property type="evidence" value="ECO:0007669"/>
    <property type="project" value="InterPro"/>
</dbReference>
<name>A0AAE4ARR9_9HYPH</name>
<dbReference type="RefSeq" id="WP_306884157.1">
    <property type="nucleotide sequence ID" value="NZ_JAUSUL010000001.1"/>
</dbReference>
<accession>A0AAE4ARR9</accession>
<dbReference type="PANTHER" id="PTHR30466:SF11">
    <property type="entry name" value="FLAVIN-DEPENDENT MONOOXYGENASE, REDUCTASE SUBUNIT HSAB"/>
    <property type="match status" value="1"/>
</dbReference>
<dbReference type="InterPro" id="IPR050268">
    <property type="entry name" value="NADH-dep_flavin_reductase"/>
</dbReference>
<dbReference type="EMBL" id="JAUSUL010000001">
    <property type="protein sequence ID" value="MDQ0314383.1"/>
    <property type="molecule type" value="Genomic_DNA"/>
</dbReference>
<evidence type="ECO:0000256" key="2">
    <source>
        <dbReference type="ARBA" id="ARBA00023002"/>
    </source>
</evidence>
<dbReference type="InterPro" id="IPR012349">
    <property type="entry name" value="Split_barrel_FMN-bd"/>
</dbReference>
<dbReference type="SMART" id="SM00903">
    <property type="entry name" value="Flavin_Reduct"/>
    <property type="match status" value="1"/>
</dbReference>
<dbReference type="SUPFAM" id="SSF50475">
    <property type="entry name" value="FMN-binding split barrel"/>
    <property type="match status" value="1"/>
</dbReference>
<evidence type="ECO:0000259" key="3">
    <source>
        <dbReference type="SMART" id="SM00903"/>
    </source>
</evidence>
<gene>
    <name evidence="4" type="ORF">J2S73_000820</name>
</gene>
<evidence type="ECO:0000313" key="5">
    <source>
        <dbReference type="Proteomes" id="UP001229244"/>
    </source>
</evidence>
<evidence type="ECO:0000256" key="1">
    <source>
        <dbReference type="ARBA" id="ARBA00008898"/>
    </source>
</evidence>
<dbReference type="Pfam" id="PF01613">
    <property type="entry name" value="Flavin_Reduct"/>
    <property type="match status" value="1"/>
</dbReference>
<organism evidence="4 5">
    <name type="scientific">Amorphus orientalis</name>
    <dbReference type="NCBI Taxonomy" id="649198"/>
    <lineage>
        <taxon>Bacteria</taxon>
        <taxon>Pseudomonadati</taxon>
        <taxon>Pseudomonadota</taxon>
        <taxon>Alphaproteobacteria</taxon>
        <taxon>Hyphomicrobiales</taxon>
        <taxon>Amorphaceae</taxon>
        <taxon>Amorphus</taxon>
    </lineage>
</organism>
<comment type="caution">
    <text evidence="4">The sequence shown here is derived from an EMBL/GenBank/DDBJ whole genome shotgun (WGS) entry which is preliminary data.</text>
</comment>
<protein>
    <submittedName>
        <fullName evidence="4">Flavin reductase (DIM6/NTAB) family NADH-FMN oxidoreductase RutF</fullName>
    </submittedName>
</protein>
<keyword evidence="2" id="KW-0560">Oxidoreductase</keyword>
<comment type="similarity">
    <text evidence="1">Belongs to the non-flavoprotein flavin reductase family.</text>
</comment>
<evidence type="ECO:0000313" key="4">
    <source>
        <dbReference type="EMBL" id="MDQ0314383.1"/>
    </source>
</evidence>
<sequence length="184" mass="20118">MTAQTTESRDLDPRAFRNALGGFATGVCVVTAEADDGERYGMTVNSFSSVSLDPPLVLFSVATAARGIEGWRAAEHYAVNVLAWNQQDISNRFARPLTDKWSGLQIDTGVTGAPLIPDALARFECRAEHQYAGGDHIIFVGRVVAFDTPRPGAEPLVFHGGRYRELTHEHDITVPADALWLHGW</sequence>
<keyword evidence="5" id="KW-1185">Reference proteome</keyword>
<proteinExistence type="inferred from homology"/>
<dbReference type="PANTHER" id="PTHR30466">
    <property type="entry name" value="FLAVIN REDUCTASE"/>
    <property type="match status" value="1"/>
</dbReference>
<feature type="domain" description="Flavin reductase like" evidence="3">
    <location>
        <begin position="20"/>
        <end position="165"/>
    </location>
</feature>
<dbReference type="Proteomes" id="UP001229244">
    <property type="component" value="Unassembled WGS sequence"/>
</dbReference>
<dbReference type="AlphaFoldDB" id="A0AAE4ARR9"/>